<reference evidence="3 4" key="1">
    <citation type="submission" date="2019-10" db="EMBL/GenBank/DDBJ databases">
        <title>Nocardia macrotermitis sp. nov. and Nocardia aurantia sp. nov., isolated from the gut of fungus growing-termite Macrotermes natalensis.</title>
        <authorList>
            <person name="Benndorf R."/>
            <person name="Schwitalla J."/>
            <person name="Martin K."/>
            <person name="De Beer W."/>
            <person name="Kaster A.-K."/>
            <person name="Vollmers J."/>
            <person name="Poulsen M."/>
            <person name="Beemelmanns C."/>
        </authorList>
    </citation>
    <scope>NUCLEOTIDE SEQUENCE [LARGE SCALE GENOMIC DNA]</scope>
    <source>
        <strain evidence="3 4">RB56</strain>
    </source>
</reference>
<protein>
    <recommendedName>
        <fullName evidence="5">Bulb-type lectin domain-containing protein</fullName>
    </recommendedName>
</protein>
<dbReference type="InterPro" id="IPR040964">
    <property type="entry name" value="SBD"/>
</dbReference>
<dbReference type="RefSeq" id="WP_153348163.1">
    <property type="nucleotide sequence ID" value="NZ_WEGI01000015.1"/>
</dbReference>
<name>A0A7K0DZE3_9NOCA</name>
<dbReference type="Pfam" id="PF17882">
    <property type="entry name" value="SBD"/>
    <property type="match status" value="1"/>
</dbReference>
<dbReference type="InterPro" id="IPR036426">
    <property type="entry name" value="Bulb-type_lectin_dom_sf"/>
</dbReference>
<keyword evidence="4" id="KW-1185">Reference proteome</keyword>
<proteinExistence type="predicted"/>
<organism evidence="3 4">
    <name type="scientific">Nocardia aurantia</name>
    <dbReference type="NCBI Taxonomy" id="2585199"/>
    <lineage>
        <taxon>Bacteria</taxon>
        <taxon>Bacillati</taxon>
        <taxon>Actinomycetota</taxon>
        <taxon>Actinomycetes</taxon>
        <taxon>Mycobacteriales</taxon>
        <taxon>Nocardiaceae</taxon>
        <taxon>Nocardia</taxon>
    </lineage>
</organism>
<dbReference type="Proteomes" id="UP000431401">
    <property type="component" value="Unassembled WGS sequence"/>
</dbReference>
<dbReference type="Gene3D" id="2.90.10.10">
    <property type="entry name" value="Bulb-type lectin domain"/>
    <property type="match status" value="1"/>
</dbReference>
<gene>
    <name evidence="3" type="ORF">NRB56_65330</name>
</gene>
<evidence type="ECO:0000313" key="3">
    <source>
        <dbReference type="EMBL" id="MQY30928.1"/>
    </source>
</evidence>
<comment type="caution">
    <text evidence="3">The sequence shown here is derived from an EMBL/GenBank/DDBJ whole genome shotgun (WGS) entry which is preliminary data.</text>
</comment>
<evidence type="ECO:0000259" key="1">
    <source>
        <dbReference type="Pfam" id="PF17882"/>
    </source>
</evidence>
<dbReference type="SUPFAM" id="SSF51110">
    <property type="entry name" value="alpha-D-mannose-specific plant lectins"/>
    <property type="match status" value="1"/>
</dbReference>
<dbReference type="OrthoDB" id="7854965at2"/>
<dbReference type="EMBL" id="WEGI01000015">
    <property type="protein sequence ID" value="MQY30928.1"/>
    <property type="molecule type" value="Genomic_DNA"/>
</dbReference>
<dbReference type="Pfam" id="PF21962">
    <property type="entry name" value="DUF6924"/>
    <property type="match status" value="1"/>
</dbReference>
<dbReference type="Gene3D" id="2.60.120.260">
    <property type="entry name" value="Galactose-binding domain-like"/>
    <property type="match status" value="1"/>
</dbReference>
<dbReference type="InterPro" id="IPR053832">
    <property type="entry name" value="DUF6924"/>
</dbReference>
<feature type="domain" description="DUF6924" evidence="2">
    <location>
        <begin position="787"/>
        <end position="916"/>
    </location>
</feature>
<sequence>MRPVSDEVFVFRMWRRVWGSPEWVSGPRLLLYVGDGDPVAPAQVSWTTREGIRSALGFAPDMTSCYGRREVGGAVQEMRGELDERSAAESARGYEFDTETAVAGGWEAAGLLRLLIDDGDGGGVNSVEWSGPAGDVGSVALLSRDVGGLIEEVWASAEYREAGEVAVNLVRATTDKWLAAQDRATLEFRFTAPVSVDRYELTSAGDCPDRDPSAWTLRGSVDGQRWRTLDIRSGQSFEQRHRARAFSIARTEAWSHYRLDITGNHGAPELQLETVRFLVTDGCAGYRRRAGAGPVPFRGTVVAAGMSLPSELSGPFSETTQALGPLSAARFTPMVTASFAPVAAPADEGADWQPGGSWLPLGGSLSMQSLTSPSGRFTLLHGPYGPCFALRDNLTRERVWIGDAPDSHMVCLGPDGDLVAWGHRGNRLWSTGTAWLGVRRLEVRDSGEVALTDVDGKVVWSSGIPELPFGDGPRPVPRGATLRRGESLYGQTLTSADGSTVLCHDGRVVRIIMHGSTSHWDRFPEAENELSLDADGFLRLRTLDGAVLEQICGPGAELVVERGAVELRDEAGAVVWASTRSQRPGPVREPGLAQDDVLVNWLDALTGGGHRVAVARDTTPQDVLARIGVTPVAGTWRELRRHRDTTHPDGGSVVAAVAVGSDVLLVSDDPELPVPALAPWVAAVQQPAGSAFPTFSLHRDGELVSEIREYPSRHKGTKVPEVAAALAEVVHPLHIHTLLFRTAGVVPGAAALGGELLGGVLAPRPAAEPTPPAESPLLLEGWQSMDAVVVRTDFSDPAAWDRVIRELRSPWFDDDPVEPYLISDPRLTDAPAEQVVREVRGAQSAEGTPGAVFIADSITMREPGNPLLAVTTEWDGRAFEDDEDEYVTQFRLLPDAAVEISTNLDLGNMDFADFAGEGVYERTA</sequence>
<evidence type="ECO:0008006" key="5">
    <source>
        <dbReference type="Google" id="ProtNLM"/>
    </source>
</evidence>
<dbReference type="AlphaFoldDB" id="A0A7K0DZE3"/>
<evidence type="ECO:0000313" key="4">
    <source>
        <dbReference type="Proteomes" id="UP000431401"/>
    </source>
</evidence>
<feature type="domain" description="OAA-family lectin sugar binding" evidence="1">
    <location>
        <begin position="18"/>
        <end position="82"/>
    </location>
</feature>
<evidence type="ECO:0000259" key="2">
    <source>
        <dbReference type="Pfam" id="PF21962"/>
    </source>
</evidence>
<accession>A0A7K0DZE3</accession>